<dbReference type="AlphaFoldDB" id="A0A7K3LG16"/>
<accession>A0A7K3LG16</accession>
<reference evidence="2 3" key="1">
    <citation type="submission" date="2020-01" db="EMBL/GenBank/DDBJ databases">
        <authorList>
            <person name="Sanchez-Estrada R."/>
            <person name="Gonzalez-Y-Merchand J.A."/>
            <person name="Rivera-Gutierrez S."/>
        </authorList>
    </citation>
    <scope>NUCLEOTIDE SEQUENCE [LARGE SCALE GENOMIC DNA]</scope>
    <source>
        <strain evidence="2 3">CST 7247</strain>
    </source>
</reference>
<evidence type="ECO:0000313" key="2">
    <source>
        <dbReference type="EMBL" id="NDJ91314.1"/>
    </source>
</evidence>
<name>A0A7K3LG16_9MYCO</name>
<feature type="non-terminal residue" evidence="2">
    <location>
        <position position="56"/>
    </location>
</feature>
<keyword evidence="1" id="KW-0472">Membrane</keyword>
<sequence length="56" mass="6216">MKTFSLAGILKRHWIPLVFIVVVFISGVIVMRLHKVFASQDLNPHAGAGIELVQCN</sequence>
<protein>
    <submittedName>
        <fullName evidence="2">Transport acessory protein MmpS</fullName>
    </submittedName>
</protein>
<organism evidence="2 3">
    <name type="scientific">Mycolicibacter kumamotonensis</name>
    <dbReference type="NCBI Taxonomy" id="354243"/>
    <lineage>
        <taxon>Bacteria</taxon>
        <taxon>Bacillati</taxon>
        <taxon>Actinomycetota</taxon>
        <taxon>Actinomycetes</taxon>
        <taxon>Mycobacteriales</taxon>
        <taxon>Mycobacteriaceae</taxon>
        <taxon>Mycolicibacter</taxon>
    </lineage>
</organism>
<dbReference type="InterPro" id="IPR008693">
    <property type="entry name" value="MmpS"/>
</dbReference>
<dbReference type="EMBL" id="JAACYR010000086">
    <property type="protein sequence ID" value="NDJ91314.1"/>
    <property type="molecule type" value="Genomic_DNA"/>
</dbReference>
<comment type="caution">
    <text evidence="2">The sequence shown here is derived from an EMBL/GenBank/DDBJ whole genome shotgun (WGS) entry which is preliminary data.</text>
</comment>
<proteinExistence type="predicted"/>
<keyword evidence="1" id="KW-1133">Transmembrane helix</keyword>
<evidence type="ECO:0000256" key="1">
    <source>
        <dbReference type="SAM" id="Phobius"/>
    </source>
</evidence>
<feature type="transmembrane region" description="Helical" evidence="1">
    <location>
        <begin position="14"/>
        <end position="33"/>
    </location>
</feature>
<dbReference type="Pfam" id="PF05423">
    <property type="entry name" value="Mycobact_memb"/>
    <property type="match status" value="1"/>
</dbReference>
<gene>
    <name evidence="2" type="ORF">GWR20_19555</name>
</gene>
<keyword evidence="1" id="KW-0812">Transmembrane</keyword>
<dbReference type="RefSeq" id="WP_234898907.1">
    <property type="nucleotide sequence ID" value="NZ_JAACYR010000086.1"/>
</dbReference>
<evidence type="ECO:0000313" key="3">
    <source>
        <dbReference type="Proteomes" id="UP000466523"/>
    </source>
</evidence>
<dbReference type="Proteomes" id="UP000466523">
    <property type="component" value="Unassembled WGS sequence"/>
</dbReference>